<keyword evidence="2" id="KW-0689">Ribosomal protein</keyword>
<keyword evidence="3" id="KW-1185">Reference proteome</keyword>
<dbReference type="OrthoDB" id="1821130at2"/>
<dbReference type="EMBL" id="FRCP01000013">
    <property type="protein sequence ID" value="SHM63903.1"/>
    <property type="molecule type" value="Genomic_DNA"/>
</dbReference>
<reference evidence="2 3" key="1">
    <citation type="submission" date="2016-11" db="EMBL/GenBank/DDBJ databases">
        <authorList>
            <person name="Jaros S."/>
            <person name="Januszkiewicz K."/>
            <person name="Wedrychowicz H."/>
        </authorList>
    </citation>
    <scope>NUCLEOTIDE SEQUENCE [LARGE SCALE GENOMIC DNA]</scope>
    <source>
        <strain evidence="2 3">DSM 15930</strain>
    </source>
</reference>
<feature type="domain" description="N-acetyltransferase" evidence="1">
    <location>
        <begin position="1"/>
        <end position="145"/>
    </location>
</feature>
<dbReference type="Gene3D" id="3.40.630.30">
    <property type="match status" value="1"/>
</dbReference>
<dbReference type="GO" id="GO:0005840">
    <property type="term" value="C:ribosome"/>
    <property type="evidence" value="ECO:0007669"/>
    <property type="project" value="UniProtKB-KW"/>
</dbReference>
<sequence>MIRKMTIDDYDNVYKLWTTIEGFAIRSLDDSREGIKRFLERNPNTSVVYEEEHEIIGAILCGHDGRQGCFYHVCVHNGHRNRGIGHEMVGAAVNALKEEGINKVNLVAFTQNEVGNTFWNELGWKFRSDLNNYDYTIREDQITVI</sequence>
<keyword evidence="2" id="KW-0687">Ribonucleoprotein</keyword>
<gene>
    <name evidence="2" type="ORF">SAMN02746066_02721</name>
</gene>
<dbReference type="RefSeq" id="WP_073288585.1">
    <property type="nucleotide sequence ID" value="NZ_FRCP01000013.1"/>
</dbReference>
<accession>A0A1M7KFQ4</accession>
<dbReference type="InterPro" id="IPR016181">
    <property type="entry name" value="Acyl_CoA_acyltransferase"/>
</dbReference>
<protein>
    <submittedName>
        <fullName evidence="2">Ribosomal protein S18 acetylase RimI</fullName>
    </submittedName>
</protein>
<dbReference type="Proteomes" id="UP000184038">
    <property type="component" value="Unassembled WGS sequence"/>
</dbReference>
<dbReference type="SUPFAM" id="SSF55729">
    <property type="entry name" value="Acyl-CoA N-acyltransferases (Nat)"/>
    <property type="match status" value="1"/>
</dbReference>
<dbReference type="AlphaFoldDB" id="A0A1M7KFQ4"/>
<evidence type="ECO:0000259" key="1">
    <source>
        <dbReference type="PROSITE" id="PS51186"/>
    </source>
</evidence>
<dbReference type="CDD" id="cd04301">
    <property type="entry name" value="NAT_SF"/>
    <property type="match status" value="1"/>
</dbReference>
<evidence type="ECO:0000313" key="2">
    <source>
        <dbReference type="EMBL" id="SHM63903.1"/>
    </source>
</evidence>
<organism evidence="2 3">
    <name type="scientific">Anaerosporobacter mobilis DSM 15930</name>
    <dbReference type="NCBI Taxonomy" id="1120996"/>
    <lineage>
        <taxon>Bacteria</taxon>
        <taxon>Bacillati</taxon>
        <taxon>Bacillota</taxon>
        <taxon>Clostridia</taxon>
        <taxon>Lachnospirales</taxon>
        <taxon>Lachnospiraceae</taxon>
        <taxon>Anaerosporobacter</taxon>
    </lineage>
</organism>
<proteinExistence type="predicted"/>
<dbReference type="STRING" id="1120996.SAMN02746066_02721"/>
<dbReference type="GO" id="GO:0016747">
    <property type="term" value="F:acyltransferase activity, transferring groups other than amino-acyl groups"/>
    <property type="evidence" value="ECO:0007669"/>
    <property type="project" value="InterPro"/>
</dbReference>
<evidence type="ECO:0000313" key="3">
    <source>
        <dbReference type="Proteomes" id="UP000184038"/>
    </source>
</evidence>
<name>A0A1M7KFQ4_9FIRM</name>
<dbReference type="PROSITE" id="PS51186">
    <property type="entry name" value="GNAT"/>
    <property type="match status" value="1"/>
</dbReference>
<dbReference type="Pfam" id="PF00583">
    <property type="entry name" value="Acetyltransf_1"/>
    <property type="match status" value="1"/>
</dbReference>
<dbReference type="InterPro" id="IPR000182">
    <property type="entry name" value="GNAT_dom"/>
</dbReference>